<accession>A0ABC9FXF2</accession>
<feature type="domain" description="F-box/LRR-repeat protein 15/At3g58940/PEG3-like LRR" evidence="1">
    <location>
        <begin position="168"/>
        <end position="260"/>
    </location>
</feature>
<proteinExistence type="predicted"/>
<dbReference type="InterPro" id="IPR036047">
    <property type="entry name" value="F-box-like_dom_sf"/>
</dbReference>
<protein>
    <recommendedName>
        <fullName evidence="1">F-box/LRR-repeat protein 15/At3g58940/PEG3-like LRR domain-containing protein</fullName>
    </recommendedName>
</protein>
<dbReference type="InterPro" id="IPR055312">
    <property type="entry name" value="FBL15-like"/>
</dbReference>
<organism evidence="2 3">
    <name type="scientific">Urochloa decumbens</name>
    <dbReference type="NCBI Taxonomy" id="240449"/>
    <lineage>
        <taxon>Eukaryota</taxon>
        <taxon>Viridiplantae</taxon>
        <taxon>Streptophyta</taxon>
        <taxon>Embryophyta</taxon>
        <taxon>Tracheophyta</taxon>
        <taxon>Spermatophyta</taxon>
        <taxon>Magnoliopsida</taxon>
        <taxon>Liliopsida</taxon>
        <taxon>Poales</taxon>
        <taxon>Poaceae</taxon>
        <taxon>PACMAD clade</taxon>
        <taxon>Panicoideae</taxon>
        <taxon>Panicodae</taxon>
        <taxon>Paniceae</taxon>
        <taxon>Melinidinae</taxon>
        <taxon>Urochloa</taxon>
    </lineage>
</organism>
<dbReference type="PANTHER" id="PTHR34709">
    <property type="entry name" value="OS10G0396666 PROTEIN"/>
    <property type="match status" value="1"/>
</dbReference>
<keyword evidence="3" id="KW-1185">Reference proteome</keyword>
<name>A0ABC9FXF2_9POAL</name>
<dbReference type="Pfam" id="PF24758">
    <property type="entry name" value="LRR_At5g56370"/>
    <property type="match status" value="1"/>
</dbReference>
<dbReference type="AlphaFoldDB" id="A0ABC9FXF2"/>
<sequence>MDTLPPPQIMGEGEDRISGLPDELLHGILLRLRSARAAARTSVLSRRWHHAASRLPTLLLFGPDAPPPASILDSVDAALAAYRAPSVKHLAITFPSKSPAVLPHRVAPWLRFASERVAGTLFLSFPYQVAWPSAAPEEPEVELPVCGGATEINLTLEYRWRLRVQLAGLFTALTTLRIHSVTMEGSELTALVSTQCPNLRELSLYVKLVAASDVSICSDSLYSLVLRVRIIQRLELMTPGLHLLTLSHSVQKAHISAPKLARLVWKGHAYDPCRHQFADVGHPLQCLDIRGESIVAPLMQRFDKVVKLILDIFVPQGVVGYASFLDKTNKLPKCESLMVTLTYTDHGLVPIMLHLLRMCYGTRKLSVLLHDPFAPSSGYSCVSSCPCRMAESHKINYIAIDSLEELEIYYFTGSDEEMEFVHKLSSCNSATLKNLVIYYTLFPGPPLTKKVCEMVRNRCDPKVKVEFYLNSHGKWLCFD</sequence>
<evidence type="ECO:0000313" key="3">
    <source>
        <dbReference type="Proteomes" id="UP001497457"/>
    </source>
</evidence>
<dbReference type="SUPFAM" id="SSF81383">
    <property type="entry name" value="F-box domain"/>
    <property type="match status" value="1"/>
</dbReference>
<dbReference type="InterPro" id="IPR055411">
    <property type="entry name" value="LRR_FXL15/At3g58940/PEG3-like"/>
</dbReference>
<evidence type="ECO:0000259" key="1">
    <source>
        <dbReference type="Pfam" id="PF24758"/>
    </source>
</evidence>
<dbReference type="Proteomes" id="UP001497457">
    <property type="component" value="Chromosome 7b"/>
</dbReference>
<reference evidence="2" key="1">
    <citation type="submission" date="2024-10" db="EMBL/GenBank/DDBJ databases">
        <authorList>
            <person name="Ryan C."/>
        </authorList>
    </citation>
    <scope>NUCLEOTIDE SEQUENCE [LARGE SCALE GENOMIC DNA]</scope>
</reference>
<dbReference type="EMBL" id="OZ075117">
    <property type="protein sequence ID" value="CAL5083353.1"/>
    <property type="molecule type" value="Genomic_DNA"/>
</dbReference>
<dbReference type="PANTHER" id="PTHR34709:SF68">
    <property type="entry name" value="OS07G0550432 PROTEIN"/>
    <property type="match status" value="1"/>
</dbReference>
<evidence type="ECO:0000313" key="2">
    <source>
        <dbReference type="EMBL" id="CAL5083353.1"/>
    </source>
</evidence>
<gene>
    <name evidence="2" type="ORF">URODEC1_LOCUS109882</name>
</gene>